<comment type="caution">
    <text evidence="2">The sequence shown here is derived from an EMBL/GenBank/DDBJ whole genome shotgun (WGS) entry which is preliminary data.</text>
</comment>
<gene>
    <name evidence="2" type="ORF">S01H4_34234</name>
</gene>
<feature type="non-terminal residue" evidence="2">
    <location>
        <position position="1"/>
    </location>
</feature>
<dbReference type="Gene3D" id="3.40.50.2000">
    <property type="entry name" value="Glycogen Phosphorylase B"/>
    <property type="match status" value="2"/>
</dbReference>
<dbReference type="PANTHER" id="PTHR43174:SF1">
    <property type="entry name" value="UDP-N-ACETYLGLUCOSAMINE 2-EPIMERASE"/>
    <property type="match status" value="1"/>
</dbReference>
<evidence type="ECO:0000313" key="2">
    <source>
        <dbReference type="EMBL" id="GAG85945.1"/>
    </source>
</evidence>
<accession>X1AT81</accession>
<reference evidence="2" key="1">
    <citation type="journal article" date="2014" name="Front. Microbiol.">
        <title>High frequency of phylogenetically diverse reductive dehalogenase-homologous genes in deep subseafloor sedimentary metagenomes.</title>
        <authorList>
            <person name="Kawai M."/>
            <person name="Futagami T."/>
            <person name="Toyoda A."/>
            <person name="Takaki Y."/>
            <person name="Nishi S."/>
            <person name="Hori S."/>
            <person name="Arai W."/>
            <person name="Tsubouchi T."/>
            <person name="Morono Y."/>
            <person name="Uchiyama I."/>
            <person name="Ito T."/>
            <person name="Fujiyama A."/>
            <person name="Inagaki F."/>
            <person name="Takami H."/>
        </authorList>
    </citation>
    <scope>NUCLEOTIDE SEQUENCE</scope>
    <source>
        <strain evidence="2">Expedition CK06-06</strain>
    </source>
</reference>
<feature type="domain" description="UDP-N-acetylglucosamine 2-epimerase" evidence="1">
    <location>
        <begin position="1"/>
        <end position="232"/>
    </location>
</feature>
<dbReference type="Pfam" id="PF02350">
    <property type="entry name" value="Epimerase_2"/>
    <property type="match status" value="1"/>
</dbReference>
<name>X1AT81_9ZZZZ</name>
<dbReference type="InterPro" id="IPR003331">
    <property type="entry name" value="UDP_GlcNAc_Epimerase_2_dom"/>
</dbReference>
<dbReference type="EMBL" id="BART01018103">
    <property type="protein sequence ID" value="GAG85945.1"/>
    <property type="molecule type" value="Genomic_DNA"/>
</dbReference>
<dbReference type="PANTHER" id="PTHR43174">
    <property type="entry name" value="UDP-N-ACETYLGLUCOSAMINE 2-EPIMERASE"/>
    <property type="match status" value="1"/>
</dbReference>
<dbReference type="InterPro" id="IPR029767">
    <property type="entry name" value="WecB-like"/>
</dbReference>
<sequence length="237" mass="26711">SWDRTMPEELNRIVVDDLSDFCFAPTLRAEQYLYRSSHGLVFLSGDVMVDNILYYSPKVKKYEIPGKYILATLHRPENVDNPERLKHILQALAKLAAGGVNVIFPMHPRTTERVDQFHFREYLYKASRVYVISPVGYLQCLAYMKGAAFVVTDSGGMQVETTVLGIPCLTLRGNTEHWDTLETGTNSLVGSDIGAIIEAAQRVYAGDYKKREVVHDPLWDGKTAERIVATLKGKLEL</sequence>
<protein>
    <recommendedName>
        <fullName evidence="1">UDP-N-acetylglucosamine 2-epimerase domain-containing protein</fullName>
    </recommendedName>
</protein>
<dbReference type="SUPFAM" id="SSF53756">
    <property type="entry name" value="UDP-Glycosyltransferase/glycogen phosphorylase"/>
    <property type="match status" value="1"/>
</dbReference>
<proteinExistence type="predicted"/>
<dbReference type="AlphaFoldDB" id="X1AT81"/>
<organism evidence="2">
    <name type="scientific">marine sediment metagenome</name>
    <dbReference type="NCBI Taxonomy" id="412755"/>
    <lineage>
        <taxon>unclassified sequences</taxon>
        <taxon>metagenomes</taxon>
        <taxon>ecological metagenomes</taxon>
    </lineage>
</organism>
<evidence type="ECO:0000259" key="1">
    <source>
        <dbReference type="Pfam" id="PF02350"/>
    </source>
</evidence>